<dbReference type="Pfam" id="PF00392">
    <property type="entry name" value="GntR"/>
    <property type="match status" value="1"/>
</dbReference>
<dbReference type="GO" id="GO:0045892">
    <property type="term" value="P:negative regulation of DNA-templated transcription"/>
    <property type="evidence" value="ECO:0007669"/>
    <property type="project" value="TreeGrafter"/>
</dbReference>
<dbReference type="SMART" id="SM00345">
    <property type="entry name" value="HTH_GNTR"/>
    <property type="match status" value="1"/>
</dbReference>
<dbReference type="SMART" id="SM00866">
    <property type="entry name" value="UTRA"/>
    <property type="match status" value="1"/>
</dbReference>
<name>F1TF58_9FIRM</name>
<dbReference type="Gene3D" id="1.10.10.10">
    <property type="entry name" value="Winged helix-like DNA-binding domain superfamily/Winged helix DNA-binding domain"/>
    <property type="match status" value="1"/>
</dbReference>
<protein>
    <submittedName>
        <fullName evidence="5">Transcriptional regulator, GntR family</fullName>
    </submittedName>
</protein>
<dbReference type="eggNOG" id="COG2188">
    <property type="taxonomic scope" value="Bacteria"/>
</dbReference>
<evidence type="ECO:0000256" key="2">
    <source>
        <dbReference type="ARBA" id="ARBA00023125"/>
    </source>
</evidence>
<dbReference type="AlphaFoldDB" id="F1TF58"/>
<evidence type="ECO:0000313" key="5">
    <source>
        <dbReference type="EMBL" id="EGD46996.1"/>
    </source>
</evidence>
<dbReference type="Gene3D" id="3.40.1410.10">
    <property type="entry name" value="Chorismate lyase-like"/>
    <property type="match status" value="1"/>
</dbReference>
<proteinExistence type="predicted"/>
<dbReference type="InterPro" id="IPR036388">
    <property type="entry name" value="WH-like_DNA-bd_sf"/>
</dbReference>
<dbReference type="InterPro" id="IPR000524">
    <property type="entry name" value="Tscrpt_reg_HTH_GntR"/>
</dbReference>
<evidence type="ECO:0000313" key="6">
    <source>
        <dbReference type="Proteomes" id="UP000003860"/>
    </source>
</evidence>
<dbReference type="InterPro" id="IPR028978">
    <property type="entry name" value="Chorismate_lyase_/UTRA_dom_sf"/>
</dbReference>
<dbReference type="FunFam" id="1.10.10.10:FF:000079">
    <property type="entry name" value="GntR family transcriptional regulator"/>
    <property type="match status" value="1"/>
</dbReference>
<dbReference type="Pfam" id="PF07702">
    <property type="entry name" value="UTRA"/>
    <property type="match status" value="1"/>
</dbReference>
<dbReference type="InterPro" id="IPR036390">
    <property type="entry name" value="WH_DNA-bd_sf"/>
</dbReference>
<gene>
    <name evidence="5" type="ORF">Cpap_1191</name>
</gene>
<evidence type="ECO:0000259" key="4">
    <source>
        <dbReference type="PROSITE" id="PS50949"/>
    </source>
</evidence>
<dbReference type="Proteomes" id="UP000003860">
    <property type="component" value="Unassembled WGS sequence"/>
</dbReference>
<reference evidence="5" key="2">
    <citation type="submission" date="2011-01" db="EMBL/GenBank/DDBJ databases">
        <title>The Non-contiguous Finished genome of Clostridium papyrosolvens.</title>
        <authorList>
            <person name="Lucas S."/>
            <person name="Copeland A."/>
            <person name="Lapidus A."/>
            <person name="Cheng J.-F."/>
            <person name="Goodwin L."/>
            <person name="Pitluck S."/>
            <person name="Misra M."/>
            <person name="Chertkov O."/>
            <person name="Detter J.C."/>
            <person name="Han C."/>
            <person name="Tapia R."/>
            <person name="Land M."/>
            <person name="Hauser L."/>
            <person name="Kyrpides N."/>
            <person name="Ivanova N."/>
            <person name="Pagani I."/>
            <person name="Mouttaki H."/>
            <person name="He Z."/>
            <person name="Zhou J."/>
            <person name="Hemme C.L."/>
            <person name="Woyke T."/>
        </authorList>
    </citation>
    <scope>NUCLEOTIDE SEQUENCE [LARGE SCALE GENOMIC DNA]</scope>
    <source>
        <strain evidence="5">DSM 2782</strain>
    </source>
</reference>
<evidence type="ECO:0000256" key="3">
    <source>
        <dbReference type="ARBA" id="ARBA00023163"/>
    </source>
</evidence>
<dbReference type="PANTHER" id="PTHR44846">
    <property type="entry name" value="MANNOSYL-D-GLYCERATE TRANSPORT/METABOLISM SYSTEM REPRESSOR MNGR-RELATED"/>
    <property type="match status" value="1"/>
</dbReference>
<dbReference type="InterPro" id="IPR011663">
    <property type="entry name" value="UTRA"/>
</dbReference>
<reference evidence="5" key="1">
    <citation type="submission" date="2009-07" db="EMBL/GenBank/DDBJ databases">
        <authorList>
            <consortium name="US DOE Joint Genome Institute (JGI-PGF)"/>
            <person name="Lucas S."/>
            <person name="Copeland A."/>
            <person name="Lapidus A."/>
            <person name="Glavina del Rio T."/>
            <person name="Tice H."/>
            <person name="Bruce D."/>
            <person name="Goodwin L."/>
            <person name="Pitluck S."/>
            <person name="Larimer F."/>
            <person name="Land M.L."/>
            <person name="Mouttaki H."/>
            <person name="He Z."/>
            <person name="Zhou J."/>
            <person name="Hemme C.L."/>
        </authorList>
    </citation>
    <scope>NUCLEOTIDE SEQUENCE [LARGE SCALE GENOMIC DNA]</scope>
    <source>
        <strain evidence="5">DSM 2782</strain>
    </source>
</reference>
<feature type="domain" description="HTH gntR-type" evidence="4">
    <location>
        <begin position="9"/>
        <end position="77"/>
    </location>
</feature>
<sequence>MYIDKKSPIPAYYQLKNKIIEKINTGEYAENSLIPSERELSDSLGISRMTVRQALTQLVQEGTLYREKGKGTFVSKSKLAQRNITSFSQTVKNKGMLPMTKVLRLEKIKAPDNILKILELDDNDWVYNIKRLRFANNKPVAIEENFIPEKYCPNLDNCNLTESLYTILTEEYSYKIDYLENVIEAGKASVEDKELLKIASGTPVLKISSVVHTDSNLKLLYEDSKYRSDEYKYNVFVYNNKTPQ</sequence>
<evidence type="ECO:0000256" key="1">
    <source>
        <dbReference type="ARBA" id="ARBA00023015"/>
    </source>
</evidence>
<dbReference type="PANTHER" id="PTHR44846:SF1">
    <property type="entry name" value="MANNOSYL-D-GLYCERATE TRANSPORT_METABOLISM SYSTEM REPRESSOR MNGR-RELATED"/>
    <property type="match status" value="1"/>
</dbReference>
<dbReference type="SUPFAM" id="SSF64288">
    <property type="entry name" value="Chorismate lyase-like"/>
    <property type="match status" value="1"/>
</dbReference>
<keyword evidence="6" id="KW-1185">Reference proteome</keyword>
<dbReference type="PROSITE" id="PS50949">
    <property type="entry name" value="HTH_GNTR"/>
    <property type="match status" value="1"/>
</dbReference>
<accession>F1TF58</accession>
<dbReference type="GO" id="GO:0003677">
    <property type="term" value="F:DNA binding"/>
    <property type="evidence" value="ECO:0007669"/>
    <property type="project" value="UniProtKB-KW"/>
</dbReference>
<dbReference type="InterPro" id="IPR050679">
    <property type="entry name" value="Bact_HTH_transcr_reg"/>
</dbReference>
<dbReference type="EMBL" id="ACXX02000010">
    <property type="protein sequence ID" value="EGD46996.1"/>
    <property type="molecule type" value="Genomic_DNA"/>
</dbReference>
<dbReference type="GO" id="GO:0003700">
    <property type="term" value="F:DNA-binding transcription factor activity"/>
    <property type="evidence" value="ECO:0007669"/>
    <property type="project" value="InterPro"/>
</dbReference>
<keyword evidence="3" id="KW-0804">Transcription</keyword>
<dbReference type="SUPFAM" id="SSF46785">
    <property type="entry name" value="Winged helix' DNA-binding domain"/>
    <property type="match status" value="1"/>
</dbReference>
<dbReference type="CDD" id="cd07377">
    <property type="entry name" value="WHTH_GntR"/>
    <property type="match status" value="1"/>
</dbReference>
<organism evidence="5 6">
    <name type="scientific">Ruminiclostridium papyrosolvens DSM 2782</name>
    <dbReference type="NCBI Taxonomy" id="588581"/>
    <lineage>
        <taxon>Bacteria</taxon>
        <taxon>Bacillati</taxon>
        <taxon>Bacillota</taxon>
        <taxon>Clostridia</taxon>
        <taxon>Eubacteriales</taxon>
        <taxon>Oscillospiraceae</taxon>
        <taxon>Ruminiclostridium</taxon>
    </lineage>
</organism>
<dbReference type="RefSeq" id="WP_004620578.1">
    <property type="nucleotide sequence ID" value="NZ_ACXX02000010.1"/>
</dbReference>
<keyword evidence="1" id="KW-0805">Transcription regulation</keyword>
<comment type="caution">
    <text evidence="5">The sequence shown here is derived from an EMBL/GenBank/DDBJ whole genome shotgun (WGS) entry which is preliminary data.</text>
</comment>
<keyword evidence="2" id="KW-0238">DNA-binding</keyword>
<dbReference type="PRINTS" id="PR00035">
    <property type="entry name" value="HTHGNTR"/>
</dbReference>
<dbReference type="STRING" id="588581.Cpap_1191"/>
<dbReference type="OrthoDB" id="457376at2"/>